<reference evidence="1 2" key="1">
    <citation type="journal article" date="2008" name="PLoS ONE">
        <title>Environmental adaptation: genomic analysis of the piezotolerant and psychrotolerant deep-sea iron reducing bacterium Shewanella piezotolerans WP3.</title>
        <authorList>
            <person name="Wang F."/>
            <person name="Wang J."/>
            <person name="Jian H."/>
            <person name="Zhang B."/>
            <person name="Li S."/>
            <person name="Wang F."/>
            <person name="Zeng X."/>
            <person name="Gao L."/>
            <person name="Bartlett D.H."/>
            <person name="Yu J."/>
            <person name="Hu S."/>
            <person name="Xiao X."/>
        </authorList>
    </citation>
    <scope>NUCLEOTIDE SEQUENCE [LARGE SCALE GENOMIC DNA]</scope>
    <source>
        <strain evidence="2">WP3 / JCM 13877</strain>
    </source>
</reference>
<dbReference type="RefSeq" id="WP_020911647.1">
    <property type="nucleotide sequence ID" value="NC_011566.1"/>
</dbReference>
<keyword evidence="2" id="KW-1185">Reference proteome</keyword>
<dbReference type="OrthoDB" id="6379136at2"/>
<dbReference type="Proteomes" id="UP000000753">
    <property type="component" value="Chromosome"/>
</dbReference>
<dbReference type="HOGENOM" id="CLU_778209_0_0_6"/>
<dbReference type="KEGG" id="swp:swp_1483"/>
<dbReference type="EMBL" id="CP000472">
    <property type="protein sequence ID" value="ACJ28269.1"/>
    <property type="molecule type" value="Genomic_DNA"/>
</dbReference>
<dbReference type="STRING" id="225849.swp_1483"/>
<organism evidence="1 2">
    <name type="scientific">Shewanella piezotolerans (strain WP3 / JCM 13877)</name>
    <dbReference type="NCBI Taxonomy" id="225849"/>
    <lineage>
        <taxon>Bacteria</taxon>
        <taxon>Pseudomonadati</taxon>
        <taxon>Pseudomonadota</taxon>
        <taxon>Gammaproteobacteria</taxon>
        <taxon>Alteromonadales</taxon>
        <taxon>Shewanellaceae</taxon>
        <taxon>Shewanella</taxon>
    </lineage>
</organism>
<evidence type="ECO:0000313" key="1">
    <source>
        <dbReference type="EMBL" id="ACJ28269.1"/>
    </source>
</evidence>
<proteinExistence type="predicted"/>
<protein>
    <submittedName>
        <fullName evidence="1">Uncharacterized protein</fullName>
    </submittedName>
</protein>
<evidence type="ECO:0000313" key="2">
    <source>
        <dbReference type="Proteomes" id="UP000000753"/>
    </source>
</evidence>
<sequence>MSLLRTIGLYGLLIFLLWGCAVDKRPDQYTSAMTVSSLLSAHASHFSQYSELQKALKYRNLSVTDAGQILPINQSVCNAALFYRITQTTLPQYIGKHQDLLSGFYIDVARVNQNWLVVDTDNDFSTIGNQQELTKIAASLMSKVMRHDTIMIRPEPGLDNSSLIDLVQTAKSLFLGHRLQFIVAKHHLALVNNLAVEPLSTTASQSYGFIATTEQTSEARKRMVMTMDSFDVADPIAIVVDSQPLIACMQANKHAILSPTQKVTAAPLKVDTVLLASILPTNADFNRLPEQQQLLSEGKYLSINNQQLSYRVGNKPLSNRCSLLKKGDEDYQYCIDRQQDGDTVITTQKYIMKKQK</sequence>
<gene>
    <name evidence="1" type="ordered locus">swp_1483</name>
</gene>
<dbReference type="AlphaFoldDB" id="B8CKU3"/>
<accession>B8CKU3</accession>
<name>B8CKU3_SHEPW</name>